<accession>A0A1X2I513</accession>
<keyword evidence="1" id="KW-1133">Transmembrane helix</keyword>
<gene>
    <name evidence="2" type="ORF">BCR42DRAFT_423644</name>
</gene>
<dbReference type="Proteomes" id="UP000193560">
    <property type="component" value="Unassembled WGS sequence"/>
</dbReference>
<proteinExistence type="predicted"/>
<name>A0A1X2I513_9FUNG</name>
<organism evidence="2 3">
    <name type="scientific">Absidia repens</name>
    <dbReference type="NCBI Taxonomy" id="90262"/>
    <lineage>
        <taxon>Eukaryota</taxon>
        <taxon>Fungi</taxon>
        <taxon>Fungi incertae sedis</taxon>
        <taxon>Mucoromycota</taxon>
        <taxon>Mucoromycotina</taxon>
        <taxon>Mucoromycetes</taxon>
        <taxon>Mucorales</taxon>
        <taxon>Cunninghamellaceae</taxon>
        <taxon>Absidia</taxon>
    </lineage>
</organism>
<keyword evidence="1" id="KW-0472">Membrane</keyword>
<protein>
    <submittedName>
        <fullName evidence="2">Uncharacterized protein</fullName>
    </submittedName>
</protein>
<comment type="caution">
    <text evidence="2">The sequence shown here is derived from an EMBL/GenBank/DDBJ whole genome shotgun (WGS) entry which is preliminary data.</text>
</comment>
<dbReference type="EMBL" id="MCGE01000027">
    <property type="protein sequence ID" value="ORZ09552.1"/>
    <property type="molecule type" value="Genomic_DNA"/>
</dbReference>
<evidence type="ECO:0000313" key="3">
    <source>
        <dbReference type="Proteomes" id="UP000193560"/>
    </source>
</evidence>
<reference evidence="2 3" key="1">
    <citation type="submission" date="2016-07" db="EMBL/GenBank/DDBJ databases">
        <title>Pervasive Adenine N6-methylation of Active Genes in Fungi.</title>
        <authorList>
            <consortium name="DOE Joint Genome Institute"/>
            <person name="Mondo S.J."/>
            <person name="Dannebaum R.O."/>
            <person name="Kuo R.C."/>
            <person name="Labutti K."/>
            <person name="Haridas S."/>
            <person name="Kuo A."/>
            <person name="Salamov A."/>
            <person name="Ahrendt S.R."/>
            <person name="Lipzen A."/>
            <person name="Sullivan W."/>
            <person name="Andreopoulos W.B."/>
            <person name="Clum A."/>
            <person name="Lindquist E."/>
            <person name="Daum C."/>
            <person name="Ramamoorthy G.K."/>
            <person name="Gryganskyi A."/>
            <person name="Culley D."/>
            <person name="Magnuson J.K."/>
            <person name="James T.Y."/>
            <person name="O'Malley M.A."/>
            <person name="Stajich J.E."/>
            <person name="Spatafora J.W."/>
            <person name="Visel A."/>
            <person name="Grigoriev I.V."/>
        </authorList>
    </citation>
    <scope>NUCLEOTIDE SEQUENCE [LARGE SCALE GENOMIC DNA]</scope>
    <source>
        <strain evidence="2 3">NRRL 1336</strain>
    </source>
</reference>
<evidence type="ECO:0000256" key="1">
    <source>
        <dbReference type="SAM" id="Phobius"/>
    </source>
</evidence>
<keyword evidence="3" id="KW-1185">Reference proteome</keyword>
<sequence>MLASSSFHSKPYHSIVITCGSLFTPTLFNVGTLIFFSVIVTIQQLSYSWFLLSTIYMKPSIHLSIAYSL</sequence>
<evidence type="ECO:0000313" key="2">
    <source>
        <dbReference type="EMBL" id="ORZ09552.1"/>
    </source>
</evidence>
<keyword evidence="1" id="KW-0812">Transmembrane</keyword>
<dbReference type="AlphaFoldDB" id="A0A1X2I513"/>
<feature type="transmembrane region" description="Helical" evidence="1">
    <location>
        <begin position="12"/>
        <end position="28"/>
    </location>
</feature>